<dbReference type="EMBL" id="JACCBF010000001">
    <property type="protein sequence ID" value="NYD32682.1"/>
    <property type="molecule type" value="Genomic_DNA"/>
</dbReference>
<evidence type="ECO:0000313" key="1">
    <source>
        <dbReference type="EMBL" id="NYD32682.1"/>
    </source>
</evidence>
<name>A0A852S1H6_9ACTN</name>
<evidence type="ECO:0000313" key="2">
    <source>
        <dbReference type="Proteomes" id="UP000582231"/>
    </source>
</evidence>
<gene>
    <name evidence="1" type="ORF">BJ958_004228</name>
</gene>
<dbReference type="AlphaFoldDB" id="A0A852S1H6"/>
<proteinExistence type="predicted"/>
<accession>A0A852S1H6</accession>
<protein>
    <recommendedName>
        <fullName evidence="3">Ribbon-helix-helix protein, CopG family</fullName>
    </recommendedName>
</protein>
<keyword evidence="2" id="KW-1185">Reference proteome</keyword>
<organism evidence="1 2">
    <name type="scientific">Nocardioides kongjuensis</name>
    <dbReference type="NCBI Taxonomy" id="349522"/>
    <lineage>
        <taxon>Bacteria</taxon>
        <taxon>Bacillati</taxon>
        <taxon>Actinomycetota</taxon>
        <taxon>Actinomycetes</taxon>
        <taxon>Propionibacteriales</taxon>
        <taxon>Nocardioidaceae</taxon>
        <taxon>Nocardioides</taxon>
    </lineage>
</organism>
<evidence type="ECO:0008006" key="3">
    <source>
        <dbReference type="Google" id="ProtNLM"/>
    </source>
</evidence>
<dbReference type="RefSeq" id="WP_179728827.1">
    <property type="nucleotide sequence ID" value="NZ_JACCBF010000001.1"/>
</dbReference>
<comment type="caution">
    <text evidence="1">The sequence shown here is derived from an EMBL/GenBank/DDBJ whole genome shotgun (WGS) entry which is preliminary data.</text>
</comment>
<dbReference type="Proteomes" id="UP000582231">
    <property type="component" value="Unassembled WGS sequence"/>
</dbReference>
<reference evidence="1 2" key="1">
    <citation type="submission" date="2020-07" db="EMBL/GenBank/DDBJ databases">
        <title>Sequencing the genomes of 1000 actinobacteria strains.</title>
        <authorList>
            <person name="Klenk H.-P."/>
        </authorList>
    </citation>
    <scope>NUCLEOTIDE SEQUENCE [LARGE SCALE GENOMIC DNA]</scope>
    <source>
        <strain evidence="1 2">DSM 19082</strain>
    </source>
</reference>
<sequence length="390" mass="42372">MRSPAFLSRILGFSVFVSRISELAPGSIEREVAPALQTPGSVFTGRSAPFCLSRNLGYSTVHVGKTSSAHHFRITRQIPARLMMKFRFGTAMICLMVEPRIAKRSAGRDSKGDRLGISARTSEPLKNAVIEEASRAGMGQSEFVNRLLQFALGVPQLPTPNRNGQLPVPSVDDVPSAAAAAADSLVADLLDDDGEVLAVLDEFDRAAARAGMPPRHFAVSLGHSANVLAAYRSRSAAMSAADLLRAMRIADGIEQAHKAGWSPPPSASSNVVHCLHHNRPRQALAEVLRCSNDLRSALGGGSPAVSAWDAAPYMSFNPRWSALLAAVVAHGFESRSLKSPRWTRRPYLFLSDPWRPFSNDLPLDKVRERTPRTLADRGILLTEDELRQSR</sequence>